<feature type="compositionally biased region" description="Gly residues" evidence="1">
    <location>
        <begin position="239"/>
        <end position="248"/>
    </location>
</feature>
<feature type="compositionally biased region" description="Basic and acidic residues" evidence="1">
    <location>
        <begin position="1"/>
        <end position="17"/>
    </location>
</feature>
<feature type="compositionally biased region" description="Basic residues" evidence="1">
    <location>
        <begin position="546"/>
        <end position="558"/>
    </location>
</feature>
<accession>A0A6J4L2K9</accession>
<feature type="region of interest" description="Disordered" evidence="1">
    <location>
        <begin position="332"/>
        <end position="453"/>
    </location>
</feature>
<feature type="compositionally biased region" description="Basic and acidic residues" evidence="1">
    <location>
        <begin position="703"/>
        <end position="712"/>
    </location>
</feature>
<organism evidence="2">
    <name type="scientific">uncultured Gemmatimonadaceae bacterium</name>
    <dbReference type="NCBI Taxonomy" id="246130"/>
    <lineage>
        <taxon>Bacteria</taxon>
        <taxon>Pseudomonadati</taxon>
        <taxon>Gemmatimonadota</taxon>
        <taxon>Gemmatimonadia</taxon>
        <taxon>Gemmatimonadales</taxon>
        <taxon>Gemmatimonadaceae</taxon>
        <taxon>environmental samples</taxon>
    </lineage>
</organism>
<dbReference type="AlphaFoldDB" id="A0A6J4L2K9"/>
<feature type="non-terminal residue" evidence="2">
    <location>
        <position position="712"/>
    </location>
</feature>
<feature type="compositionally biased region" description="Basic residues" evidence="1">
    <location>
        <begin position="617"/>
        <end position="637"/>
    </location>
</feature>
<feature type="compositionally biased region" description="Basic residues" evidence="1">
    <location>
        <begin position="59"/>
        <end position="92"/>
    </location>
</feature>
<feature type="region of interest" description="Disordered" evidence="1">
    <location>
        <begin position="472"/>
        <end position="573"/>
    </location>
</feature>
<feature type="compositionally biased region" description="Basic residues" evidence="1">
    <location>
        <begin position="678"/>
        <end position="701"/>
    </location>
</feature>
<gene>
    <name evidence="2" type="ORF">AVDCRST_MAG11-2022</name>
</gene>
<feature type="compositionally biased region" description="Basic residues" evidence="1">
    <location>
        <begin position="249"/>
        <end position="258"/>
    </location>
</feature>
<dbReference type="EMBL" id="CADCTU010000476">
    <property type="protein sequence ID" value="CAA9321450.1"/>
    <property type="molecule type" value="Genomic_DNA"/>
</dbReference>
<feature type="compositionally biased region" description="Basic residues" evidence="1">
    <location>
        <begin position="424"/>
        <end position="449"/>
    </location>
</feature>
<feature type="non-terminal residue" evidence="2">
    <location>
        <position position="1"/>
    </location>
</feature>
<feature type="compositionally biased region" description="Low complexity" evidence="1">
    <location>
        <begin position="223"/>
        <end position="238"/>
    </location>
</feature>
<feature type="region of interest" description="Disordered" evidence="1">
    <location>
        <begin position="1"/>
        <end position="92"/>
    </location>
</feature>
<sequence length="712" mass="79720">AGRDRPRDRAAPHDARRAHAAPARGGRAARRGRVGARGHRERLRAAAPAHRDAGALPHRGARALRRRPPVRGRAQLRLHPRARDHRGARARLRLGQQRRVRRGARHLPRPAQLVPLHHQPQGGGARRADVQRLAHDRRRVGGGGHRAHGGGAHRGRRLRVDGGDGRAAAHPALRRQPPGAGVGGQLPAPRAARERVVVLGAARAAVPPAPHVQGGHAHRARRAAPGAQPAGQALRRGVGVHGRAGAGRGARRRRRRGARPQVRPHAVAHARRHLQHRLLAGRGGPGAGEPHALLALLPRAARVLHRERRRLHLRRRRGARLPHGGVAARLHPVQLAPHRHHARRPPDADRRRGPRLGARRRVGGGAARHAHARRPRAAGRAVRRGARAPQPARQLRRGRARLEPVGRQHVQPELRRGREPAPHRQPRRQRLRRRERRRRQRVRRLRRARLGGLPRPALEQLRDVQAGLRRVRPRAGLRAAPRDAPVVRHHRRARPPAPRRDPGAQPLRRGGLHHRPRHPARDALRGRGAQRLPAARRRALADGARRVRPARRAVRRLPRPRDPARRLRLARRHGALPVGAGARAVGERERHRRRLLRRHAPLGRRVGRVARALRPERRGRRAAQRRGARRRELRRRPREPPAALRAVDAPVRQRVPAVQHADAGRGGQRAREPALRPAQRRVPRLHRAARRPQRRAQRAHGRAQGDADGRVL</sequence>
<evidence type="ECO:0000313" key="2">
    <source>
        <dbReference type="EMBL" id="CAA9321450.1"/>
    </source>
</evidence>
<feature type="region of interest" description="Disordered" evidence="1">
    <location>
        <begin position="207"/>
        <end position="268"/>
    </location>
</feature>
<evidence type="ECO:0000256" key="1">
    <source>
        <dbReference type="SAM" id="MobiDB-lite"/>
    </source>
</evidence>
<feature type="compositionally biased region" description="Basic residues" evidence="1">
    <location>
        <begin position="139"/>
        <end position="157"/>
    </location>
</feature>
<feature type="compositionally biased region" description="Basic residues" evidence="1">
    <location>
        <begin position="352"/>
        <end position="386"/>
    </location>
</feature>
<feature type="compositionally biased region" description="Basic residues" evidence="1">
    <location>
        <begin position="27"/>
        <end position="42"/>
    </location>
</feature>
<feature type="region of interest" description="Disordered" evidence="1">
    <location>
        <begin position="139"/>
        <end position="189"/>
    </location>
</feature>
<name>A0A6J4L2K9_9BACT</name>
<feature type="region of interest" description="Disordered" evidence="1">
    <location>
        <begin position="609"/>
        <end position="712"/>
    </location>
</feature>
<feature type="compositionally biased region" description="Basic and acidic residues" evidence="1">
    <location>
        <begin position="400"/>
        <end position="422"/>
    </location>
</feature>
<reference evidence="2" key="1">
    <citation type="submission" date="2020-02" db="EMBL/GenBank/DDBJ databases">
        <authorList>
            <person name="Meier V. D."/>
        </authorList>
    </citation>
    <scope>NUCLEOTIDE SEQUENCE</scope>
    <source>
        <strain evidence="2">AVDCRST_MAG11</strain>
    </source>
</reference>
<proteinExistence type="predicted"/>
<protein>
    <submittedName>
        <fullName evidence="2">CBM9</fullName>
    </submittedName>
</protein>